<dbReference type="EMBL" id="CALNXI010001688">
    <property type="protein sequence ID" value="CAH3175002.1"/>
    <property type="molecule type" value="Genomic_DNA"/>
</dbReference>
<dbReference type="Proteomes" id="UP001159427">
    <property type="component" value="Unassembled WGS sequence"/>
</dbReference>
<dbReference type="PANTHER" id="PTHR31912">
    <property type="entry name" value="IP13529P"/>
    <property type="match status" value="1"/>
</dbReference>
<organism evidence="1 2">
    <name type="scientific">Porites evermanni</name>
    <dbReference type="NCBI Taxonomy" id="104178"/>
    <lineage>
        <taxon>Eukaryota</taxon>
        <taxon>Metazoa</taxon>
        <taxon>Cnidaria</taxon>
        <taxon>Anthozoa</taxon>
        <taxon>Hexacorallia</taxon>
        <taxon>Scleractinia</taxon>
        <taxon>Fungiina</taxon>
        <taxon>Poritidae</taxon>
        <taxon>Porites</taxon>
    </lineage>
</organism>
<feature type="non-terminal residue" evidence="1">
    <location>
        <position position="1"/>
    </location>
</feature>
<evidence type="ECO:0000313" key="1">
    <source>
        <dbReference type="EMBL" id="CAH3175002.1"/>
    </source>
</evidence>
<reference evidence="1 2" key="1">
    <citation type="submission" date="2022-05" db="EMBL/GenBank/DDBJ databases">
        <authorList>
            <consortium name="Genoscope - CEA"/>
            <person name="William W."/>
        </authorList>
    </citation>
    <scope>NUCLEOTIDE SEQUENCE [LARGE SCALE GENOMIC DNA]</scope>
</reference>
<evidence type="ECO:0000313" key="2">
    <source>
        <dbReference type="Proteomes" id="UP001159427"/>
    </source>
</evidence>
<comment type="caution">
    <text evidence="1">The sequence shown here is derived from an EMBL/GenBank/DDBJ whole genome shotgun (WGS) entry which is preliminary data.</text>
</comment>
<keyword evidence="2" id="KW-1185">Reference proteome</keyword>
<proteinExistence type="predicted"/>
<sequence>FREGQFVLRTKAGHTYHCDQVERVPENGIIYGINRRAELSHRSRYYHVIGGLPGDAMHDVLEGVLQYECKEMLKVFIREETYFTLDQLNERIKDFDYGYYNDKNKPSPISANTLNSTNNSLKQKAAQMWCLGRFLPLIIGNLIPEEDERWQLFNMLLEINDIVFSPIVSEDHIGILEGLIEEHHSTFVQLYPGRSVIPKMHYMVHYPSQMLSLGPMVRSWCMRYEAKHRYFKQLAGVLGNFTNVAYSLSMRHQRLQCLKVDSLGAFSCEFLHKPIEIGDF</sequence>
<protein>
    <submittedName>
        <fullName evidence="1">Uncharacterized protein</fullName>
    </submittedName>
</protein>
<dbReference type="PANTHER" id="PTHR31912:SF34">
    <property type="entry name" value="NOTOCHORD-RELATED PROTEIN"/>
    <property type="match status" value="1"/>
</dbReference>
<gene>
    <name evidence="1" type="ORF">PEVE_00009841</name>
</gene>
<accession>A0ABN8R8K8</accession>
<name>A0ABN8R8K8_9CNID</name>